<accession>A0AAV5VW21</accession>
<protein>
    <recommendedName>
        <fullName evidence="4">Cytochrome-c oxidase</fullName>
    </recommendedName>
</protein>
<organism evidence="2 3">
    <name type="scientific">Pristionchus fissidentatus</name>
    <dbReference type="NCBI Taxonomy" id="1538716"/>
    <lineage>
        <taxon>Eukaryota</taxon>
        <taxon>Metazoa</taxon>
        <taxon>Ecdysozoa</taxon>
        <taxon>Nematoda</taxon>
        <taxon>Chromadorea</taxon>
        <taxon>Rhabditida</taxon>
        <taxon>Rhabditina</taxon>
        <taxon>Diplogasteromorpha</taxon>
        <taxon>Diplogasteroidea</taxon>
        <taxon>Neodiplogasteridae</taxon>
        <taxon>Pristionchus</taxon>
    </lineage>
</organism>
<evidence type="ECO:0000256" key="1">
    <source>
        <dbReference type="SAM" id="Phobius"/>
    </source>
</evidence>
<evidence type="ECO:0000313" key="2">
    <source>
        <dbReference type="EMBL" id="GMT23720.1"/>
    </source>
</evidence>
<dbReference type="EMBL" id="BTSY01000004">
    <property type="protein sequence ID" value="GMT23720.1"/>
    <property type="molecule type" value="Genomic_DNA"/>
</dbReference>
<keyword evidence="1" id="KW-1133">Transmembrane helix</keyword>
<keyword evidence="1" id="KW-0812">Transmembrane</keyword>
<keyword evidence="3" id="KW-1185">Reference proteome</keyword>
<dbReference type="Pfam" id="PF10326">
    <property type="entry name" value="7TM_GPCR_Str"/>
    <property type="match status" value="1"/>
</dbReference>
<comment type="caution">
    <text evidence="2">The sequence shown here is derived from an EMBL/GenBank/DDBJ whole genome shotgun (WGS) entry which is preliminary data.</text>
</comment>
<gene>
    <name evidence="2" type="ORF">PFISCL1PPCAC_15017</name>
</gene>
<sequence length="127" mass="14256">MIVSLAISSLICFFIAINLNLLLLYLILFRPSIQLTGYKWISIGFIITDLVFSSAYSIIVPMWHADGNGLVVLIPVGFTSSLPSSHFLNSLLRPAFILWHIGMMSTSFLVAATFTYRYTFICRSNII</sequence>
<dbReference type="AlphaFoldDB" id="A0AAV5VW21"/>
<feature type="transmembrane region" description="Helical" evidence="1">
    <location>
        <begin position="40"/>
        <end position="63"/>
    </location>
</feature>
<dbReference type="InterPro" id="IPR019428">
    <property type="entry name" value="7TM_GPCR_serpentine_rcpt_Str"/>
</dbReference>
<proteinExistence type="predicted"/>
<evidence type="ECO:0008006" key="4">
    <source>
        <dbReference type="Google" id="ProtNLM"/>
    </source>
</evidence>
<reference evidence="2" key="1">
    <citation type="submission" date="2023-10" db="EMBL/GenBank/DDBJ databases">
        <title>Genome assembly of Pristionchus species.</title>
        <authorList>
            <person name="Yoshida K."/>
            <person name="Sommer R.J."/>
        </authorList>
    </citation>
    <scope>NUCLEOTIDE SEQUENCE</scope>
    <source>
        <strain evidence="2">RS5133</strain>
    </source>
</reference>
<feature type="transmembrane region" description="Helical" evidence="1">
    <location>
        <begin position="6"/>
        <end position="28"/>
    </location>
</feature>
<keyword evidence="1" id="KW-0472">Membrane</keyword>
<feature type="non-terminal residue" evidence="2">
    <location>
        <position position="127"/>
    </location>
</feature>
<dbReference type="Proteomes" id="UP001432322">
    <property type="component" value="Unassembled WGS sequence"/>
</dbReference>
<name>A0AAV5VW21_9BILA</name>
<feature type="transmembrane region" description="Helical" evidence="1">
    <location>
        <begin position="96"/>
        <end position="116"/>
    </location>
</feature>
<evidence type="ECO:0000313" key="3">
    <source>
        <dbReference type="Proteomes" id="UP001432322"/>
    </source>
</evidence>